<evidence type="ECO:0000256" key="2">
    <source>
        <dbReference type="ARBA" id="ARBA00007606"/>
    </source>
</evidence>
<evidence type="ECO:0000256" key="16">
    <source>
        <dbReference type="ARBA" id="ARBA00023170"/>
    </source>
</evidence>
<dbReference type="InterPro" id="IPR008271">
    <property type="entry name" value="Ser/Thr_kinase_AS"/>
</dbReference>
<dbReference type="OrthoDB" id="10261027at2759"/>
<evidence type="ECO:0000313" key="20">
    <source>
        <dbReference type="EMBL" id="KAB1206946.1"/>
    </source>
</evidence>
<keyword evidence="6" id="KW-0723">Serine/threonine-protein kinase</keyword>
<evidence type="ECO:0000256" key="5">
    <source>
        <dbReference type="ARBA" id="ARBA00012513"/>
    </source>
</evidence>
<dbReference type="InterPro" id="IPR050528">
    <property type="entry name" value="L-type_Lectin-RKs"/>
</dbReference>
<dbReference type="FunFam" id="1.10.510.10:FF:001023">
    <property type="entry name" value="Os07g0541700 protein"/>
    <property type="match status" value="1"/>
</dbReference>
<proteinExistence type="inferred from homology"/>
<dbReference type="FunFam" id="3.30.200.20:FF:000039">
    <property type="entry name" value="receptor-like protein kinase FERONIA"/>
    <property type="match status" value="1"/>
</dbReference>
<evidence type="ECO:0000256" key="4">
    <source>
        <dbReference type="ARBA" id="ARBA00010217"/>
    </source>
</evidence>
<dbReference type="InterPro" id="IPR001220">
    <property type="entry name" value="Legume_lectin_dom"/>
</dbReference>
<dbReference type="GO" id="GO:0004674">
    <property type="term" value="F:protein serine/threonine kinase activity"/>
    <property type="evidence" value="ECO:0007669"/>
    <property type="project" value="UniProtKB-KW"/>
</dbReference>
<comment type="catalytic activity">
    <reaction evidence="18">
        <text>L-seryl-[protein] + ATP = O-phospho-L-seryl-[protein] + ADP + H(+)</text>
        <dbReference type="Rhea" id="RHEA:17989"/>
        <dbReference type="Rhea" id="RHEA-COMP:9863"/>
        <dbReference type="Rhea" id="RHEA-COMP:11604"/>
        <dbReference type="ChEBI" id="CHEBI:15378"/>
        <dbReference type="ChEBI" id="CHEBI:29999"/>
        <dbReference type="ChEBI" id="CHEBI:30616"/>
        <dbReference type="ChEBI" id="CHEBI:83421"/>
        <dbReference type="ChEBI" id="CHEBI:456216"/>
        <dbReference type="EC" id="2.7.11.1"/>
    </reaction>
</comment>
<keyword evidence="8" id="KW-0812">Transmembrane</keyword>
<dbReference type="PROSITE" id="PS50011">
    <property type="entry name" value="PROTEIN_KINASE_DOM"/>
    <property type="match status" value="1"/>
</dbReference>
<comment type="catalytic activity">
    <reaction evidence="17">
        <text>L-threonyl-[protein] + ATP = O-phospho-L-threonyl-[protein] + ADP + H(+)</text>
        <dbReference type="Rhea" id="RHEA:46608"/>
        <dbReference type="Rhea" id="RHEA-COMP:11060"/>
        <dbReference type="Rhea" id="RHEA-COMP:11605"/>
        <dbReference type="ChEBI" id="CHEBI:15378"/>
        <dbReference type="ChEBI" id="CHEBI:30013"/>
        <dbReference type="ChEBI" id="CHEBI:30616"/>
        <dbReference type="ChEBI" id="CHEBI:61977"/>
        <dbReference type="ChEBI" id="CHEBI:456216"/>
        <dbReference type="EC" id="2.7.11.1"/>
    </reaction>
</comment>
<comment type="similarity">
    <text evidence="4">In the C-terminal section; belongs to the protein kinase superfamily. Ser/Thr protein kinase family.</text>
</comment>
<dbReference type="InterPro" id="IPR000719">
    <property type="entry name" value="Prot_kinase_dom"/>
</dbReference>
<dbReference type="EMBL" id="RXIC02000025">
    <property type="protein sequence ID" value="KAB1206946.1"/>
    <property type="molecule type" value="Genomic_DNA"/>
</dbReference>
<dbReference type="PANTHER" id="PTHR27007">
    <property type="match status" value="1"/>
</dbReference>
<evidence type="ECO:0000256" key="17">
    <source>
        <dbReference type="ARBA" id="ARBA00047899"/>
    </source>
</evidence>
<evidence type="ECO:0000256" key="15">
    <source>
        <dbReference type="ARBA" id="ARBA00023136"/>
    </source>
</evidence>
<evidence type="ECO:0000256" key="6">
    <source>
        <dbReference type="ARBA" id="ARBA00022527"/>
    </source>
</evidence>
<keyword evidence="10 20" id="KW-0430">Lectin</keyword>
<dbReference type="EC" id="2.7.11.1" evidence="5"/>
<evidence type="ECO:0000313" key="21">
    <source>
        <dbReference type="Proteomes" id="UP000516437"/>
    </source>
</evidence>
<keyword evidence="12 20" id="KW-0418">Kinase</keyword>
<protein>
    <recommendedName>
        <fullName evidence="5">non-specific serine/threonine protein kinase</fullName>
        <ecNumber evidence="5">2.7.11.1</ecNumber>
    </recommendedName>
</protein>
<keyword evidence="9" id="KW-0732">Signal</keyword>
<evidence type="ECO:0000256" key="14">
    <source>
        <dbReference type="ARBA" id="ARBA00022989"/>
    </source>
</evidence>
<sequence>MLLISRANLNQNQALSSDQNLAMEAFGFFLLLLLLGFVSADTSFIYNGFHHANLSLDGVSSVKSNGLLAMTNDSLKLLGHAFYPSPLLFKQPNANNKKSTVVTFSTNFVISIIPEYPNLGGNGLAFVLMSTKDPKGCLANQFLGLPNGTGKAESSSTGRILAVEFDVGQNPEFNDIDDNHEGIDICSLISSVSHTAQHITTPPQRTITTTASSHSRVEILFKRTHNVHGWSFRIGGSAQDLIRRSSRIHGKDLRRIRSKGEILEDWEIEYGAHRFKHSELCSATDGFPESNLIGSGGFRRVYKGVIPSTGMQVAIKRIANYSCQGMKEFVAEITSMGCLRHRNLVRLHGWCRRQDELLLVYDYVPNGSLDKLLFDGDHQKKTTLTWEQRFKILKGVAQALLYLHEESDQRVVHRDVKPSNVLIDENLNAKLGDFGLARIDTVSIRKQLMS</sequence>
<evidence type="ECO:0000256" key="13">
    <source>
        <dbReference type="ARBA" id="ARBA00022840"/>
    </source>
</evidence>
<evidence type="ECO:0000259" key="19">
    <source>
        <dbReference type="PROSITE" id="PS50011"/>
    </source>
</evidence>
<dbReference type="InterPro" id="IPR011009">
    <property type="entry name" value="Kinase-like_dom_sf"/>
</dbReference>
<organism evidence="20 21">
    <name type="scientific">Morella rubra</name>
    <name type="common">Chinese bayberry</name>
    <dbReference type="NCBI Taxonomy" id="262757"/>
    <lineage>
        <taxon>Eukaryota</taxon>
        <taxon>Viridiplantae</taxon>
        <taxon>Streptophyta</taxon>
        <taxon>Embryophyta</taxon>
        <taxon>Tracheophyta</taxon>
        <taxon>Spermatophyta</taxon>
        <taxon>Magnoliopsida</taxon>
        <taxon>eudicotyledons</taxon>
        <taxon>Gunneridae</taxon>
        <taxon>Pentapetalae</taxon>
        <taxon>rosids</taxon>
        <taxon>fabids</taxon>
        <taxon>Fagales</taxon>
        <taxon>Myricaceae</taxon>
        <taxon>Morella</taxon>
    </lineage>
</organism>
<keyword evidence="21" id="KW-1185">Reference proteome</keyword>
<accession>A0A6A1V412</accession>
<keyword evidence="13" id="KW-0067">ATP-binding</keyword>
<dbReference type="GO" id="GO:0016020">
    <property type="term" value="C:membrane"/>
    <property type="evidence" value="ECO:0007669"/>
    <property type="project" value="UniProtKB-SubCell"/>
</dbReference>
<keyword evidence="16 20" id="KW-0675">Receptor</keyword>
<dbReference type="Gene3D" id="2.60.120.200">
    <property type="match status" value="1"/>
</dbReference>
<dbReference type="PROSITE" id="PS00108">
    <property type="entry name" value="PROTEIN_KINASE_ST"/>
    <property type="match status" value="1"/>
</dbReference>
<dbReference type="AlphaFoldDB" id="A0A6A1V412"/>
<evidence type="ECO:0000256" key="18">
    <source>
        <dbReference type="ARBA" id="ARBA00048679"/>
    </source>
</evidence>
<evidence type="ECO:0000256" key="11">
    <source>
        <dbReference type="ARBA" id="ARBA00022741"/>
    </source>
</evidence>
<comment type="caution">
    <text evidence="20">The sequence shown here is derived from an EMBL/GenBank/DDBJ whole genome shotgun (WGS) entry which is preliminary data.</text>
</comment>
<name>A0A6A1V412_9ROSI</name>
<dbReference type="Pfam" id="PF00069">
    <property type="entry name" value="Pkinase"/>
    <property type="match status" value="1"/>
</dbReference>
<dbReference type="GO" id="GO:0005524">
    <property type="term" value="F:ATP binding"/>
    <property type="evidence" value="ECO:0007669"/>
    <property type="project" value="UniProtKB-KW"/>
</dbReference>
<feature type="domain" description="Protein kinase" evidence="19">
    <location>
        <begin position="287"/>
        <end position="450"/>
    </location>
</feature>
<dbReference type="Proteomes" id="UP000516437">
    <property type="component" value="Chromosome 7"/>
</dbReference>
<dbReference type="SUPFAM" id="SSF56112">
    <property type="entry name" value="Protein kinase-like (PK-like)"/>
    <property type="match status" value="1"/>
</dbReference>
<dbReference type="Gene3D" id="3.30.200.20">
    <property type="entry name" value="Phosphorylase Kinase, domain 1"/>
    <property type="match status" value="1"/>
</dbReference>
<keyword evidence="7" id="KW-0808">Transferase</keyword>
<evidence type="ECO:0000256" key="9">
    <source>
        <dbReference type="ARBA" id="ARBA00022729"/>
    </source>
</evidence>
<evidence type="ECO:0000256" key="8">
    <source>
        <dbReference type="ARBA" id="ARBA00022692"/>
    </source>
</evidence>
<reference evidence="20 21" key="1">
    <citation type="journal article" date="2019" name="Plant Biotechnol. J.">
        <title>The red bayberry genome and genetic basis of sex determination.</title>
        <authorList>
            <person name="Jia H.M."/>
            <person name="Jia H.J."/>
            <person name="Cai Q.L."/>
            <person name="Wang Y."/>
            <person name="Zhao H.B."/>
            <person name="Yang W.F."/>
            <person name="Wang G.Y."/>
            <person name="Li Y.H."/>
            <person name="Zhan D.L."/>
            <person name="Shen Y.T."/>
            <person name="Niu Q.F."/>
            <person name="Chang L."/>
            <person name="Qiu J."/>
            <person name="Zhao L."/>
            <person name="Xie H.B."/>
            <person name="Fu W.Y."/>
            <person name="Jin J."/>
            <person name="Li X.W."/>
            <person name="Jiao Y."/>
            <person name="Zhou C.C."/>
            <person name="Tu T."/>
            <person name="Chai C.Y."/>
            <person name="Gao J.L."/>
            <person name="Fan L.J."/>
            <person name="van de Weg E."/>
            <person name="Wang J.Y."/>
            <person name="Gao Z.S."/>
        </authorList>
    </citation>
    <scope>NUCLEOTIDE SEQUENCE [LARGE SCALE GENOMIC DNA]</scope>
    <source>
        <tissue evidence="20">Leaves</tissue>
    </source>
</reference>
<dbReference type="Pfam" id="PF00139">
    <property type="entry name" value="Lectin_legB"/>
    <property type="match status" value="1"/>
</dbReference>
<dbReference type="SUPFAM" id="SSF49899">
    <property type="entry name" value="Concanavalin A-like lectins/glucanases"/>
    <property type="match status" value="1"/>
</dbReference>
<evidence type="ECO:0000256" key="12">
    <source>
        <dbReference type="ARBA" id="ARBA00022777"/>
    </source>
</evidence>
<evidence type="ECO:0000256" key="3">
    <source>
        <dbReference type="ARBA" id="ARBA00008536"/>
    </source>
</evidence>
<keyword evidence="11" id="KW-0547">Nucleotide-binding</keyword>
<evidence type="ECO:0000256" key="7">
    <source>
        <dbReference type="ARBA" id="ARBA00022679"/>
    </source>
</evidence>
<keyword evidence="15" id="KW-0472">Membrane</keyword>
<dbReference type="CDD" id="cd06899">
    <property type="entry name" value="lectin_legume_LecRK_Arcelin_ConA"/>
    <property type="match status" value="1"/>
</dbReference>
<dbReference type="Gene3D" id="1.10.510.10">
    <property type="entry name" value="Transferase(Phosphotransferase) domain 1"/>
    <property type="match status" value="1"/>
</dbReference>
<evidence type="ECO:0000256" key="1">
    <source>
        <dbReference type="ARBA" id="ARBA00004479"/>
    </source>
</evidence>
<keyword evidence="14" id="KW-1133">Transmembrane helix</keyword>
<dbReference type="SMART" id="SM00220">
    <property type="entry name" value="S_TKc"/>
    <property type="match status" value="1"/>
</dbReference>
<evidence type="ECO:0000256" key="10">
    <source>
        <dbReference type="ARBA" id="ARBA00022734"/>
    </source>
</evidence>
<dbReference type="GO" id="GO:0030246">
    <property type="term" value="F:carbohydrate binding"/>
    <property type="evidence" value="ECO:0007669"/>
    <property type="project" value="UniProtKB-KW"/>
</dbReference>
<comment type="subcellular location">
    <subcellularLocation>
        <location evidence="1">Membrane</location>
        <topology evidence="1">Single-pass type I membrane protein</topology>
    </subcellularLocation>
</comment>
<dbReference type="InterPro" id="IPR013320">
    <property type="entry name" value="ConA-like_dom_sf"/>
</dbReference>
<comment type="similarity">
    <text evidence="2">Belongs to the leguminous lectin family.</text>
</comment>
<comment type="similarity">
    <text evidence="3">In the N-terminal section; belongs to the leguminous lectin family.</text>
</comment>
<gene>
    <name evidence="20" type="ORF">CJ030_MR7G008138</name>
</gene>